<dbReference type="EMBL" id="JACHIW010000001">
    <property type="protein sequence ID" value="MBB5157021.1"/>
    <property type="molecule type" value="Genomic_DNA"/>
</dbReference>
<protein>
    <submittedName>
        <fullName evidence="1">Uncharacterized protein</fullName>
    </submittedName>
</protein>
<proteinExistence type="predicted"/>
<organism evidence="1 2">
    <name type="scientific">Saccharopolyspora phatthalungensis</name>
    <dbReference type="NCBI Taxonomy" id="664693"/>
    <lineage>
        <taxon>Bacteria</taxon>
        <taxon>Bacillati</taxon>
        <taxon>Actinomycetota</taxon>
        <taxon>Actinomycetes</taxon>
        <taxon>Pseudonocardiales</taxon>
        <taxon>Pseudonocardiaceae</taxon>
        <taxon>Saccharopolyspora</taxon>
    </lineage>
</organism>
<evidence type="ECO:0000313" key="2">
    <source>
        <dbReference type="Proteomes" id="UP000584374"/>
    </source>
</evidence>
<dbReference type="AlphaFoldDB" id="A0A840QB63"/>
<keyword evidence="2" id="KW-1185">Reference proteome</keyword>
<sequence length="756" mass="81909">MSEGVEYEFHDTLIPNLKVGLYTITTKHELSVDDTGYFDTPVVRTLDVRAPRFGLPEKAVHAVYPTAGCTGKFDQILPHITLDRPALPWESTISESPADAKRPWLALLLFAAKELPGDPEAVGVTDSRTVRGLRQTPSNEAIAPELADIEPDLLDSVCRTLDVPGELFDQIAPKYDELGLLTHLRRSGDETASLATLAARARARSLRGVPRTVSLKGFADGDDPRYAGLHAVVIGNRFPDEGGGQFAAHLVSLEGFRPYLTREKKSTLPLRMVALHSWTFRSLPDTGSHFGVLMEHLAEPDGAAQTDPDRLTLRLDPTGASGEVKDRLTAGYVPLTYQLGSGERTFAWYRGPLTATPAQPVPTPTAPEAVLTSDAWLVYLERYGLFDASYATAWTMGRSLALADPGFAPALMAWRKAACRHLGRLLSATARPSHGSQAGAGIAFQGLSAVTALGHRPVRDRFEKRVRQDFAATLTKALSSATLERPPAGVDQDSLSAMAVLRDAWEKDPLVQQSVSSATKPQADPVLDWLDRLALLYPVPFDHLVPRDHLLPTESLRFFHVDRGWQTALVFGALSIGVAGSLDAALNTLLHQVITSIPATMSGVVIRSALVPSWPALRVHVSGTEKNGKRGELAVLRADTLAPDVALILVDGVLDELTVAEPAQGLHFGYEIDAKHGPHVHLRDLRNDIGHPLDEVYLTGFTSDYLRGGQRVLDVSQLLADIPAKLGAHSQPDGLTPAGLAVQLVAAPQQMTFRRH</sequence>
<comment type="caution">
    <text evidence="1">The sequence shown here is derived from an EMBL/GenBank/DDBJ whole genome shotgun (WGS) entry which is preliminary data.</text>
</comment>
<reference evidence="1 2" key="1">
    <citation type="submission" date="2020-08" db="EMBL/GenBank/DDBJ databases">
        <title>Sequencing the genomes of 1000 actinobacteria strains.</title>
        <authorList>
            <person name="Klenk H.-P."/>
        </authorList>
    </citation>
    <scope>NUCLEOTIDE SEQUENCE [LARGE SCALE GENOMIC DNA]</scope>
    <source>
        <strain evidence="1 2">DSM 45584</strain>
    </source>
</reference>
<dbReference type="Proteomes" id="UP000584374">
    <property type="component" value="Unassembled WGS sequence"/>
</dbReference>
<evidence type="ECO:0000313" key="1">
    <source>
        <dbReference type="EMBL" id="MBB5157021.1"/>
    </source>
</evidence>
<dbReference type="RefSeq" id="WP_184728044.1">
    <property type="nucleotide sequence ID" value="NZ_JACHIW010000001.1"/>
</dbReference>
<name>A0A840QB63_9PSEU</name>
<accession>A0A840QB63</accession>
<gene>
    <name evidence="1" type="ORF">BJ970_004555</name>
</gene>